<reference evidence="3 4" key="1">
    <citation type="submission" date="2015-09" db="EMBL/GenBank/DDBJ databases">
        <title>Draft genome of the parasitic nematode Teladorsagia circumcincta isolate WARC Sus (inbred).</title>
        <authorList>
            <person name="Mitreva M."/>
        </authorList>
    </citation>
    <scope>NUCLEOTIDE SEQUENCE [LARGE SCALE GENOMIC DNA]</scope>
    <source>
        <strain evidence="3 4">S</strain>
    </source>
</reference>
<dbReference type="PROSITE" id="PS00352">
    <property type="entry name" value="CSD_1"/>
    <property type="match status" value="1"/>
</dbReference>
<protein>
    <submittedName>
        <fullName evidence="3">Cold-shock DNA-binding domain protein</fullName>
    </submittedName>
</protein>
<dbReference type="CDD" id="cd04458">
    <property type="entry name" value="CSP_CDS"/>
    <property type="match status" value="1"/>
</dbReference>
<evidence type="ECO:0000313" key="4">
    <source>
        <dbReference type="Proteomes" id="UP000230423"/>
    </source>
</evidence>
<dbReference type="PANTHER" id="PTHR11544">
    <property type="entry name" value="COLD SHOCK DOMAIN CONTAINING PROTEINS"/>
    <property type="match status" value="1"/>
</dbReference>
<gene>
    <name evidence="3" type="ORF">TELCIR_06115</name>
</gene>
<keyword evidence="3" id="KW-0238">DNA-binding</keyword>
<keyword evidence="4" id="KW-1185">Reference proteome</keyword>
<dbReference type="SUPFAM" id="SSF50249">
    <property type="entry name" value="Nucleic acid-binding proteins"/>
    <property type="match status" value="1"/>
</dbReference>
<dbReference type="Proteomes" id="UP000230423">
    <property type="component" value="Unassembled WGS sequence"/>
</dbReference>
<feature type="domain" description="CSD" evidence="2">
    <location>
        <begin position="43"/>
        <end position="112"/>
    </location>
</feature>
<dbReference type="OrthoDB" id="203339at2759"/>
<dbReference type="AlphaFoldDB" id="A0A2G9UP07"/>
<dbReference type="SMART" id="SM00357">
    <property type="entry name" value="CSP"/>
    <property type="match status" value="1"/>
</dbReference>
<dbReference type="PROSITE" id="PS51857">
    <property type="entry name" value="CSD_2"/>
    <property type="match status" value="1"/>
</dbReference>
<dbReference type="GO" id="GO:0003677">
    <property type="term" value="F:DNA binding"/>
    <property type="evidence" value="ECO:0007669"/>
    <property type="project" value="UniProtKB-KW"/>
</dbReference>
<dbReference type="InterPro" id="IPR002059">
    <property type="entry name" value="CSP_DNA-bd"/>
</dbReference>
<name>A0A2G9UP07_TELCI</name>
<sequence>MKVESSLQCYLQLKANFQEVVEKPSAEKTEQPANSEKPVVAKGVSGVVKWFNVKNGYGFINRTDTNEDIFVHQTAIANNNPNKFLRSLGDGEEVMFDVVEGAKGPEASNVTAKDGGPVQGSKYAADRNSERGGRRFRRRNFFRSSRRGAPAGGEGHEEGYTNDHEADRPEEGGQRRFRGGRGRGYRGRGFRSGGGRGGSYAPANNHEDASAEGQQVGDIILEGVEEDAEDVEVVDVEAADVVATEMVPRSPKLRLDDLQSFTPQYNFLGINCHPASIIYLFY</sequence>
<feature type="compositionally biased region" description="Basic residues" evidence="1">
    <location>
        <begin position="134"/>
        <end position="146"/>
    </location>
</feature>
<accession>A0A2G9UP07</accession>
<dbReference type="PRINTS" id="PR00050">
    <property type="entry name" value="COLDSHOCK"/>
</dbReference>
<dbReference type="InterPro" id="IPR019844">
    <property type="entry name" value="CSD_CS"/>
</dbReference>
<organism evidence="3 4">
    <name type="scientific">Teladorsagia circumcincta</name>
    <name type="common">Brown stomach worm</name>
    <name type="synonym">Ostertagia circumcincta</name>
    <dbReference type="NCBI Taxonomy" id="45464"/>
    <lineage>
        <taxon>Eukaryota</taxon>
        <taxon>Metazoa</taxon>
        <taxon>Ecdysozoa</taxon>
        <taxon>Nematoda</taxon>
        <taxon>Chromadorea</taxon>
        <taxon>Rhabditida</taxon>
        <taxon>Rhabditina</taxon>
        <taxon>Rhabditomorpha</taxon>
        <taxon>Strongyloidea</taxon>
        <taxon>Trichostrongylidae</taxon>
        <taxon>Teladorsagia</taxon>
    </lineage>
</organism>
<feature type="compositionally biased region" description="Basic and acidic residues" evidence="1">
    <location>
        <begin position="124"/>
        <end position="133"/>
    </location>
</feature>
<dbReference type="InterPro" id="IPR050181">
    <property type="entry name" value="Cold_shock_domain"/>
</dbReference>
<dbReference type="InterPro" id="IPR012340">
    <property type="entry name" value="NA-bd_OB-fold"/>
</dbReference>
<dbReference type="FunFam" id="2.40.50.140:FF:000274">
    <property type="entry name" value="Mitochondrial RNA binding protein"/>
    <property type="match status" value="1"/>
</dbReference>
<dbReference type="Pfam" id="PF00313">
    <property type="entry name" value="CSD"/>
    <property type="match status" value="1"/>
</dbReference>
<feature type="compositionally biased region" description="Basic residues" evidence="1">
    <location>
        <begin position="175"/>
        <end position="189"/>
    </location>
</feature>
<dbReference type="Gene3D" id="2.40.50.140">
    <property type="entry name" value="Nucleic acid-binding proteins"/>
    <property type="match status" value="1"/>
</dbReference>
<evidence type="ECO:0000256" key="1">
    <source>
        <dbReference type="SAM" id="MobiDB-lite"/>
    </source>
</evidence>
<evidence type="ECO:0000259" key="2">
    <source>
        <dbReference type="PROSITE" id="PS51857"/>
    </source>
</evidence>
<proteinExistence type="predicted"/>
<dbReference type="EMBL" id="KZ345804">
    <property type="protein sequence ID" value="PIO71965.1"/>
    <property type="molecule type" value="Genomic_DNA"/>
</dbReference>
<evidence type="ECO:0000313" key="3">
    <source>
        <dbReference type="EMBL" id="PIO71965.1"/>
    </source>
</evidence>
<feature type="compositionally biased region" description="Basic and acidic residues" evidence="1">
    <location>
        <begin position="154"/>
        <end position="174"/>
    </location>
</feature>
<feature type="region of interest" description="Disordered" evidence="1">
    <location>
        <begin position="106"/>
        <end position="213"/>
    </location>
</feature>
<dbReference type="InterPro" id="IPR011129">
    <property type="entry name" value="CSD"/>
</dbReference>